<keyword evidence="3" id="KW-0949">S-adenosyl-L-methionine</keyword>
<evidence type="ECO:0000256" key="1">
    <source>
        <dbReference type="ARBA" id="ARBA00022603"/>
    </source>
</evidence>
<dbReference type="PANTHER" id="PTHR43464:SF19">
    <property type="entry name" value="UBIQUINONE BIOSYNTHESIS O-METHYLTRANSFERASE, MITOCHONDRIAL"/>
    <property type="match status" value="1"/>
</dbReference>
<proteinExistence type="predicted"/>
<dbReference type="InterPro" id="IPR029063">
    <property type="entry name" value="SAM-dependent_MTases_sf"/>
</dbReference>
<protein>
    <submittedName>
        <fullName evidence="5">Class I SAM-dependent methyltransferase</fullName>
    </submittedName>
</protein>
<dbReference type="Pfam" id="PF13649">
    <property type="entry name" value="Methyltransf_25"/>
    <property type="match status" value="1"/>
</dbReference>
<dbReference type="InterPro" id="IPR041698">
    <property type="entry name" value="Methyltransf_25"/>
</dbReference>
<sequence>MTSSDLFESVYRGESVYGKRPPWEIERPQPAFVAIEEAGLVRGDVFDPGCGTGETSLYLASKGHTVTGVDFSATAIATARRKAEERGLDVTFEVADILADGGKSGLYDTVIDSGTARMFDSGTLATYAAVLHRLCRPGAFAYVLALTQSGMEDLTARLAEEIDGIPKEVPKDDEGAGGLSLTFNHIPDGFSRHWTVESVTDSAVHYILPSETTETLQPASWLYRFRRI</sequence>
<dbReference type="EMBL" id="JAERRF010000007">
    <property type="protein sequence ID" value="MBL1097907.1"/>
    <property type="molecule type" value="Genomic_DNA"/>
</dbReference>
<dbReference type="GO" id="GO:0032259">
    <property type="term" value="P:methylation"/>
    <property type="evidence" value="ECO:0007669"/>
    <property type="project" value="UniProtKB-KW"/>
</dbReference>
<evidence type="ECO:0000259" key="4">
    <source>
        <dbReference type="Pfam" id="PF13649"/>
    </source>
</evidence>
<gene>
    <name evidence="5" type="ORF">JK363_14735</name>
</gene>
<accession>A0ABS1NCV4</accession>
<keyword evidence="6" id="KW-1185">Reference proteome</keyword>
<feature type="domain" description="Methyltransferase" evidence="4">
    <location>
        <begin position="45"/>
        <end position="138"/>
    </location>
</feature>
<evidence type="ECO:0000256" key="3">
    <source>
        <dbReference type="ARBA" id="ARBA00022691"/>
    </source>
</evidence>
<keyword evidence="2" id="KW-0808">Transferase</keyword>
<dbReference type="RefSeq" id="WP_201875319.1">
    <property type="nucleotide sequence ID" value="NZ_JAERRF010000007.1"/>
</dbReference>
<dbReference type="Gene3D" id="3.40.50.150">
    <property type="entry name" value="Vaccinia Virus protein VP39"/>
    <property type="match status" value="1"/>
</dbReference>
<dbReference type="GO" id="GO:0008168">
    <property type="term" value="F:methyltransferase activity"/>
    <property type="evidence" value="ECO:0007669"/>
    <property type="project" value="UniProtKB-KW"/>
</dbReference>
<dbReference type="SUPFAM" id="SSF53335">
    <property type="entry name" value="S-adenosyl-L-methionine-dependent methyltransferases"/>
    <property type="match status" value="1"/>
</dbReference>
<reference evidence="5 6" key="1">
    <citation type="submission" date="2021-01" db="EMBL/GenBank/DDBJ databases">
        <title>WGS of actinomycetes isolated from Thailand.</title>
        <authorList>
            <person name="Thawai C."/>
        </authorList>
    </citation>
    <scope>NUCLEOTIDE SEQUENCE [LARGE SCALE GENOMIC DNA]</scope>
    <source>
        <strain evidence="5 6">CA1R205</strain>
    </source>
</reference>
<evidence type="ECO:0000256" key="2">
    <source>
        <dbReference type="ARBA" id="ARBA00022679"/>
    </source>
</evidence>
<organism evidence="5 6">
    <name type="scientific">Streptomyces coffeae</name>
    <dbReference type="NCBI Taxonomy" id="621382"/>
    <lineage>
        <taxon>Bacteria</taxon>
        <taxon>Bacillati</taxon>
        <taxon>Actinomycetota</taxon>
        <taxon>Actinomycetes</taxon>
        <taxon>Kitasatosporales</taxon>
        <taxon>Streptomycetaceae</taxon>
        <taxon>Streptomyces</taxon>
    </lineage>
</organism>
<comment type="caution">
    <text evidence="5">The sequence shown here is derived from an EMBL/GenBank/DDBJ whole genome shotgun (WGS) entry which is preliminary data.</text>
</comment>
<dbReference type="CDD" id="cd02440">
    <property type="entry name" value="AdoMet_MTases"/>
    <property type="match status" value="1"/>
</dbReference>
<keyword evidence="1 5" id="KW-0489">Methyltransferase</keyword>
<dbReference type="PANTHER" id="PTHR43464">
    <property type="entry name" value="METHYLTRANSFERASE"/>
    <property type="match status" value="1"/>
</dbReference>
<evidence type="ECO:0000313" key="5">
    <source>
        <dbReference type="EMBL" id="MBL1097907.1"/>
    </source>
</evidence>
<evidence type="ECO:0000313" key="6">
    <source>
        <dbReference type="Proteomes" id="UP000634229"/>
    </source>
</evidence>
<name>A0ABS1NCV4_9ACTN</name>
<dbReference type="Proteomes" id="UP000634229">
    <property type="component" value="Unassembled WGS sequence"/>
</dbReference>